<comment type="caution">
    <text evidence="8">The sequence shown here is derived from an EMBL/GenBank/DDBJ whole genome shotgun (WGS) entry which is preliminary data.</text>
</comment>
<dbReference type="CDD" id="cd18773">
    <property type="entry name" value="PDC1_HK_sensor"/>
    <property type="match status" value="1"/>
</dbReference>
<keyword evidence="9" id="KW-1185">Reference proteome</keyword>
<keyword evidence="4 6" id="KW-1133">Transmembrane helix</keyword>
<dbReference type="InterPro" id="IPR050469">
    <property type="entry name" value="Diguanylate_Cyclase"/>
</dbReference>
<dbReference type="SMART" id="SM00267">
    <property type="entry name" value="GGDEF"/>
    <property type="match status" value="1"/>
</dbReference>
<dbReference type="Pfam" id="PF00990">
    <property type="entry name" value="GGDEF"/>
    <property type="match status" value="1"/>
</dbReference>
<dbReference type="GO" id="GO:1902201">
    <property type="term" value="P:negative regulation of bacterial-type flagellum-dependent cell motility"/>
    <property type="evidence" value="ECO:0007669"/>
    <property type="project" value="TreeGrafter"/>
</dbReference>
<dbReference type="InterPro" id="IPR043128">
    <property type="entry name" value="Rev_trsase/Diguanyl_cyclase"/>
</dbReference>
<dbReference type="InterPro" id="IPR033479">
    <property type="entry name" value="dCache_1"/>
</dbReference>
<evidence type="ECO:0000313" key="9">
    <source>
        <dbReference type="Proteomes" id="UP000092578"/>
    </source>
</evidence>
<dbReference type="PANTHER" id="PTHR45138">
    <property type="entry name" value="REGULATORY COMPONENTS OF SENSORY TRANSDUCTION SYSTEM"/>
    <property type="match status" value="1"/>
</dbReference>
<reference evidence="9" key="1">
    <citation type="submission" date="2016-05" db="EMBL/GenBank/DDBJ databases">
        <authorList>
            <person name="Liu B."/>
            <person name="Wang J."/>
            <person name="Zhu Y."/>
            <person name="Liu G."/>
            <person name="Chen Q."/>
            <person name="Chen Z."/>
            <person name="Lan J."/>
            <person name="Che J."/>
            <person name="Ge C."/>
            <person name="Shi H."/>
            <person name="Pan Z."/>
            <person name="Liu X."/>
        </authorList>
    </citation>
    <scope>NUCLEOTIDE SEQUENCE [LARGE SCALE GENOMIC DNA]</scope>
    <source>
        <strain evidence="9">FJAT-27215</strain>
    </source>
</reference>
<organism evidence="8 9">
    <name type="scientific">Pseudobacillus wudalianchiensis</name>
    <dbReference type="NCBI Taxonomy" id="1743143"/>
    <lineage>
        <taxon>Bacteria</taxon>
        <taxon>Bacillati</taxon>
        <taxon>Bacillota</taxon>
        <taxon>Bacilli</taxon>
        <taxon>Bacillales</taxon>
        <taxon>Bacillaceae</taxon>
        <taxon>Pseudobacillus</taxon>
    </lineage>
</organism>
<feature type="transmembrane region" description="Helical" evidence="6">
    <location>
        <begin position="281"/>
        <end position="300"/>
    </location>
</feature>
<dbReference type="InterPro" id="IPR029787">
    <property type="entry name" value="Nucleotide_cyclase"/>
</dbReference>
<name>A0A1B9ATD7_9BACI</name>
<evidence type="ECO:0000256" key="5">
    <source>
        <dbReference type="ARBA" id="ARBA00023136"/>
    </source>
</evidence>
<feature type="domain" description="GGDEF" evidence="7">
    <location>
        <begin position="387"/>
        <end position="517"/>
    </location>
</feature>
<evidence type="ECO:0000256" key="4">
    <source>
        <dbReference type="ARBA" id="ARBA00022989"/>
    </source>
</evidence>
<dbReference type="CDD" id="cd01949">
    <property type="entry name" value="GGDEF"/>
    <property type="match status" value="1"/>
</dbReference>
<evidence type="ECO:0000256" key="3">
    <source>
        <dbReference type="ARBA" id="ARBA00022692"/>
    </source>
</evidence>
<evidence type="ECO:0000256" key="1">
    <source>
        <dbReference type="ARBA" id="ARBA00004651"/>
    </source>
</evidence>
<dbReference type="EMBL" id="MAYT01000023">
    <property type="protein sequence ID" value="OCA87123.1"/>
    <property type="molecule type" value="Genomic_DNA"/>
</dbReference>
<dbReference type="InterPro" id="IPR000160">
    <property type="entry name" value="GGDEF_dom"/>
</dbReference>
<dbReference type="SUPFAM" id="SSF55073">
    <property type="entry name" value="Nucleotide cyclase"/>
    <property type="match status" value="1"/>
</dbReference>
<keyword evidence="5 6" id="KW-0472">Membrane</keyword>
<dbReference type="AlphaFoldDB" id="A0A1B9ATD7"/>
<comment type="subcellular location">
    <subcellularLocation>
        <location evidence="1">Cell membrane</location>
        <topology evidence="1">Multi-pass membrane protein</topology>
    </subcellularLocation>
</comment>
<proteinExistence type="predicted"/>
<dbReference type="InterPro" id="IPR029151">
    <property type="entry name" value="Sensor-like_sf"/>
</dbReference>
<dbReference type="Gene3D" id="3.30.70.270">
    <property type="match status" value="1"/>
</dbReference>
<protein>
    <submittedName>
        <fullName evidence="8">Diguanylate cyclase</fullName>
    </submittedName>
</protein>
<evidence type="ECO:0000259" key="7">
    <source>
        <dbReference type="PROSITE" id="PS50887"/>
    </source>
</evidence>
<dbReference type="NCBIfam" id="TIGR00254">
    <property type="entry name" value="GGDEF"/>
    <property type="match status" value="1"/>
</dbReference>
<evidence type="ECO:0000256" key="6">
    <source>
        <dbReference type="SAM" id="Phobius"/>
    </source>
</evidence>
<dbReference type="CDD" id="cd18774">
    <property type="entry name" value="PDC2_HK_sensor"/>
    <property type="match status" value="1"/>
</dbReference>
<sequence>MTLSLKRLILFVALIAVLFTLSISLYAGYQMERETLMENTLETNRSYAEKLASTTEDYLNSTLQTLRTSAQTVAPAMNTNEEVLLNEVNRLKNHSNIFNSVAVVDHTGKILAVSPEHLNLKDKMFSSSGSIQALKAKKPLISKPFISITGRLIIMISYPIFSEQDEYLGFVAGTIYLRERSILNQLLGEHFYHDGSYVYVVDEDGRIIYHQSSNRINDVVSENPVVQKLMKGQNGAQRLINTQGKDMLAGYATIPVAHWGVVSQRPTSNALAPSNAMIERMLWTSLPLILISFVIIWLILTKITQPLQQLAHLAENSSENNRQQDIKNIHAWYYEAIQLKKALMTSFHILHERVNDFQQQSSTDPLTGLHNRRSMNDCLAQLVSNESPFSIILFDIDHFKKVNDTYGHAAGDEVLIFLANLMEETTREEDICCRYGGEEFLIILPQAELPLAQHIAEKLRRRLEKTISPTGKAITISAGAASFPDDAAVSDQLLHLADQCLYKAKQTGRNKVVISHTPS</sequence>
<keyword evidence="3 6" id="KW-0812">Transmembrane</keyword>
<dbReference type="SUPFAM" id="SSF103190">
    <property type="entry name" value="Sensory domain-like"/>
    <property type="match status" value="2"/>
</dbReference>
<dbReference type="GO" id="GO:0005886">
    <property type="term" value="C:plasma membrane"/>
    <property type="evidence" value="ECO:0007669"/>
    <property type="project" value="UniProtKB-SubCell"/>
</dbReference>
<gene>
    <name evidence="8" type="ORF">A8F95_07590</name>
</gene>
<dbReference type="PROSITE" id="PS50887">
    <property type="entry name" value="GGDEF"/>
    <property type="match status" value="1"/>
</dbReference>
<dbReference type="Gene3D" id="6.10.340.10">
    <property type="match status" value="1"/>
</dbReference>
<evidence type="ECO:0000256" key="2">
    <source>
        <dbReference type="ARBA" id="ARBA00022475"/>
    </source>
</evidence>
<accession>A0A1B9ATD7</accession>
<dbReference type="Pfam" id="PF02743">
    <property type="entry name" value="dCache_1"/>
    <property type="match status" value="1"/>
</dbReference>
<dbReference type="RefSeq" id="WP_065410573.1">
    <property type="nucleotide sequence ID" value="NZ_MAYT01000023.1"/>
</dbReference>
<dbReference type="GO" id="GO:0043709">
    <property type="term" value="P:cell adhesion involved in single-species biofilm formation"/>
    <property type="evidence" value="ECO:0007669"/>
    <property type="project" value="TreeGrafter"/>
</dbReference>
<dbReference type="GO" id="GO:0052621">
    <property type="term" value="F:diguanylate cyclase activity"/>
    <property type="evidence" value="ECO:0007669"/>
    <property type="project" value="TreeGrafter"/>
</dbReference>
<dbReference type="PANTHER" id="PTHR45138:SF24">
    <property type="entry name" value="DIGUANYLATE CYCLASE DGCC-RELATED"/>
    <property type="match status" value="1"/>
</dbReference>
<evidence type="ECO:0000313" key="8">
    <source>
        <dbReference type="EMBL" id="OCA87123.1"/>
    </source>
</evidence>
<dbReference type="FunFam" id="3.30.70.270:FF:000001">
    <property type="entry name" value="Diguanylate cyclase domain protein"/>
    <property type="match status" value="1"/>
</dbReference>
<dbReference type="Gene3D" id="3.30.450.20">
    <property type="entry name" value="PAS domain"/>
    <property type="match status" value="1"/>
</dbReference>
<dbReference type="Proteomes" id="UP000092578">
    <property type="component" value="Unassembled WGS sequence"/>
</dbReference>
<keyword evidence="2" id="KW-1003">Cell membrane</keyword>